<dbReference type="RefSeq" id="XP_022241466.1">
    <property type="nucleotide sequence ID" value="XM_022385758.1"/>
</dbReference>
<dbReference type="Proteomes" id="UP000694941">
    <property type="component" value="Unplaced"/>
</dbReference>
<keyword evidence="2" id="KW-0964">Secreted</keyword>
<organism evidence="7 8">
    <name type="scientific">Limulus polyphemus</name>
    <name type="common">Atlantic horseshoe crab</name>
    <dbReference type="NCBI Taxonomy" id="6850"/>
    <lineage>
        <taxon>Eukaryota</taxon>
        <taxon>Metazoa</taxon>
        <taxon>Ecdysozoa</taxon>
        <taxon>Arthropoda</taxon>
        <taxon>Chelicerata</taxon>
        <taxon>Merostomata</taxon>
        <taxon>Xiphosura</taxon>
        <taxon>Limulidae</taxon>
        <taxon>Limulus</taxon>
    </lineage>
</organism>
<keyword evidence="4" id="KW-0812">Transmembrane</keyword>
<feature type="transmembrane region" description="Helical" evidence="4">
    <location>
        <begin position="9"/>
        <end position="28"/>
    </location>
</feature>
<evidence type="ECO:0000313" key="7">
    <source>
        <dbReference type="Proteomes" id="UP000694941"/>
    </source>
</evidence>
<dbReference type="InterPro" id="IPR001846">
    <property type="entry name" value="VWF_type-D"/>
</dbReference>
<name>A0ABM1SCW1_LIMPO</name>
<reference evidence="8" key="1">
    <citation type="submission" date="2025-08" db="UniProtKB">
        <authorList>
            <consortium name="RefSeq"/>
        </authorList>
    </citation>
    <scope>IDENTIFICATION</scope>
    <source>
        <tissue evidence="8">Muscle</tissue>
    </source>
</reference>
<evidence type="ECO:0000256" key="2">
    <source>
        <dbReference type="ARBA" id="ARBA00022525"/>
    </source>
</evidence>
<evidence type="ECO:0000259" key="5">
    <source>
        <dbReference type="PROSITE" id="PS50184"/>
    </source>
</evidence>
<keyword evidence="4" id="KW-1133">Transmembrane helix</keyword>
<dbReference type="Gene3D" id="6.20.200.20">
    <property type="match status" value="4"/>
</dbReference>
<evidence type="ECO:0000256" key="1">
    <source>
        <dbReference type="ARBA" id="ARBA00004613"/>
    </source>
</evidence>
<dbReference type="PROSITE" id="PS51233">
    <property type="entry name" value="VWFD"/>
    <property type="match status" value="1"/>
</dbReference>
<feature type="domain" description="VWFC" evidence="5">
    <location>
        <begin position="160"/>
        <end position="222"/>
    </location>
</feature>
<feature type="domain" description="VWFD" evidence="6">
    <location>
        <begin position="362"/>
        <end position="539"/>
    </location>
</feature>
<dbReference type="Gene3D" id="2.10.70.10">
    <property type="entry name" value="Complement Module, domain 1"/>
    <property type="match status" value="1"/>
</dbReference>
<keyword evidence="4" id="KW-0472">Membrane</keyword>
<dbReference type="PROSITE" id="PS50184">
    <property type="entry name" value="VWFC_2"/>
    <property type="match status" value="3"/>
</dbReference>
<evidence type="ECO:0000313" key="8">
    <source>
        <dbReference type="RefSeq" id="XP_022241466.1"/>
    </source>
</evidence>
<keyword evidence="7" id="KW-1185">Reference proteome</keyword>
<dbReference type="Pfam" id="PF00093">
    <property type="entry name" value="VWC"/>
    <property type="match status" value="3"/>
</dbReference>
<dbReference type="InterPro" id="IPR001007">
    <property type="entry name" value="VWF_dom"/>
</dbReference>
<dbReference type="PANTHER" id="PTHR46698:SF4">
    <property type="entry name" value="CROSSVEINLESS 2"/>
    <property type="match status" value="1"/>
</dbReference>
<gene>
    <name evidence="8" type="primary">LOC106459301</name>
</gene>
<proteinExistence type="predicted"/>
<dbReference type="PROSITE" id="PS01208">
    <property type="entry name" value="VWFC_1"/>
    <property type="match status" value="2"/>
</dbReference>
<dbReference type="SUPFAM" id="SSF57603">
    <property type="entry name" value="FnI-like domain"/>
    <property type="match status" value="4"/>
</dbReference>
<dbReference type="PANTHER" id="PTHR46698">
    <property type="entry name" value="CROSSVEINLESS 2"/>
    <property type="match status" value="1"/>
</dbReference>
<feature type="domain" description="VWFC" evidence="5">
    <location>
        <begin position="232"/>
        <end position="291"/>
    </location>
</feature>
<feature type="domain" description="VWFC" evidence="5">
    <location>
        <begin position="298"/>
        <end position="358"/>
    </location>
</feature>
<keyword evidence="3" id="KW-0732">Signal</keyword>
<evidence type="ECO:0000259" key="6">
    <source>
        <dbReference type="PROSITE" id="PS51233"/>
    </source>
</evidence>
<evidence type="ECO:0000256" key="3">
    <source>
        <dbReference type="ARBA" id="ARBA00022729"/>
    </source>
</evidence>
<dbReference type="Pfam" id="PF00094">
    <property type="entry name" value="VWD"/>
    <property type="match status" value="1"/>
</dbReference>
<accession>A0ABM1SCW1</accession>
<evidence type="ECO:0000256" key="4">
    <source>
        <dbReference type="SAM" id="Phobius"/>
    </source>
</evidence>
<dbReference type="GeneID" id="106459301"/>
<dbReference type="SMART" id="SM00214">
    <property type="entry name" value="VWC"/>
    <property type="match status" value="4"/>
</dbReference>
<dbReference type="SMART" id="SM00215">
    <property type="entry name" value="VWC_out"/>
    <property type="match status" value="2"/>
</dbReference>
<sequence length="563" mass="63282">MKPNDQRLTMVRFVVQTVIIMIILVMTLNSPVSGSIIEGRLITCKIEGEEIRIPFIAKEQCISCRCQNKRIVCNEKCPSEQRKDCYFLLYGQKQSCCDICKGCSVNGTIYESGFTWADPNDPCRTFSCESGVVTEARVHCHVPCRNYLSPASGECCPSCKGCTVGGRSYSDNQEIEVTQADPCVQCSCKKGNIVCIKKACPVLPCPESKYTTKPGECCPTCRGNRKIYDFNGRCLVGMTSIRNKQKIALDYCTHCTCDNATTICQRTVCPPVHCPPEFQELLPDQCCYRCREPEESKAVCMVNGRVYQDKETWKKDRCTSCSCRDGQIVCEVVECSHQSCPKRHKLKILPGECCPTCVEDDAVCSVFGDPHYRTFDGRIFNFQGSCKYLLAKDCNGNKSFAIQVINDPRHSKTFSWTKVVKIKLGQNKIRMARFMKVKINKKKVNLPYVKLGSFSIIQEGYSMVTRTNLGMKIMWDGGSFVEVSIPPEFKNHMCGLCGNYNDDPQDDFITRKGKSCQMLTSSVISGKEGEEVDVSRLSQQKQGDHHANIVRILKSEESENVTF</sequence>
<comment type="subcellular location">
    <subcellularLocation>
        <location evidence="1">Secreted</location>
    </subcellularLocation>
</comment>
<protein>
    <submittedName>
        <fullName evidence="8">BMP-binding endothelial regulator protein-like isoform X1</fullName>
    </submittedName>
</protein>
<dbReference type="SMART" id="SM00216">
    <property type="entry name" value="VWD"/>
    <property type="match status" value="1"/>
</dbReference>
<dbReference type="InterPro" id="IPR052424">
    <property type="entry name" value="Kielin_Chordin-BMP_Reg"/>
</dbReference>